<reference evidence="1" key="2">
    <citation type="journal article" date="2021" name="Genome Biol. Evol.">
        <title>Developing a high-quality reference genome for a parasitic bivalve with doubly uniparental inheritance (Bivalvia: Unionida).</title>
        <authorList>
            <person name="Smith C.H."/>
        </authorList>
    </citation>
    <scope>NUCLEOTIDE SEQUENCE</scope>
    <source>
        <strain evidence="1">CHS0354</strain>
        <tissue evidence="1">Mantle</tissue>
    </source>
</reference>
<reference evidence="1" key="3">
    <citation type="submission" date="2023-05" db="EMBL/GenBank/DDBJ databases">
        <authorList>
            <person name="Smith C.H."/>
        </authorList>
    </citation>
    <scope>NUCLEOTIDE SEQUENCE</scope>
    <source>
        <strain evidence="1">CHS0354</strain>
        <tissue evidence="1">Mantle</tissue>
    </source>
</reference>
<name>A0AAE0W843_9BIVA</name>
<gene>
    <name evidence="1" type="ORF">CHS0354_000646</name>
</gene>
<dbReference type="SUPFAM" id="SSF51206">
    <property type="entry name" value="cAMP-binding domain-like"/>
    <property type="match status" value="1"/>
</dbReference>
<proteinExistence type="predicted"/>
<dbReference type="Proteomes" id="UP001195483">
    <property type="component" value="Unassembled WGS sequence"/>
</dbReference>
<organism evidence="1 2">
    <name type="scientific">Potamilus streckersoni</name>
    <dbReference type="NCBI Taxonomy" id="2493646"/>
    <lineage>
        <taxon>Eukaryota</taxon>
        <taxon>Metazoa</taxon>
        <taxon>Spiralia</taxon>
        <taxon>Lophotrochozoa</taxon>
        <taxon>Mollusca</taxon>
        <taxon>Bivalvia</taxon>
        <taxon>Autobranchia</taxon>
        <taxon>Heteroconchia</taxon>
        <taxon>Palaeoheterodonta</taxon>
        <taxon>Unionida</taxon>
        <taxon>Unionoidea</taxon>
        <taxon>Unionidae</taxon>
        <taxon>Ambleminae</taxon>
        <taxon>Lampsilini</taxon>
        <taxon>Potamilus</taxon>
    </lineage>
</organism>
<comment type="caution">
    <text evidence="1">The sequence shown here is derived from an EMBL/GenBank/DDBJ whole genome shotgun (WGS) entry which is preliminary data.</text>
</comment>
<reference evidence="1" key="1">
    <citation type="journal article" date="2021" name="Genome Biol. Evol.">
        <title>A High-Quality Reference Genome for a Parasitic Bivalve with Doubly Uniparental Inheritance (Bivalvia: Unionida).</title>
        <authorList>
            <person name="Smith C.H."/>
        </authorList>
    </citation>
    <scope>NUCLEOTIDE SEQUENCE</scope>
    <source>
        <strain evidence="1">CHS0354</strain>
    </source>
</reference>
<dbReference type="AlphaFoldDB" id="A0AAE0W843"/>
<accession>A0AAE0W843</accession>
<dbReference type="InterPro" id="IPR014710">
    <property type="entry name" value="RmlC-like_jellyroll"/>
</dbReference>
<dbReference type="InterPro" id="IPR018490">
    <property type="entry name" value="cNMP-bd_dom_sf"/>
</dbReference>
<sequence length="377" mass="43826">MIAAYQVRRYGWSAKLDVSILTDFEEFAIYDCTKKPQPTDKASVARIEYFTFTDYLNRFDFIWDTFSKEYVLKGSFDKFVLVFRKGNQNKKGTTTVDKEFLQSLDTWRKYLANSISANNQQLSEDEINFVVQQTIDRIVFLRIAEDRSVEPYGTLKDTIKQGEFYKNLFRLFERADEKYNSGAVFSPAEISTMKNMLKTKSCKAGTELQASGNISKSILFLATGKAKSIYTSPDGKRYVWMLYYNDRDSCFENYFAVDFRSFLVQQPSHLAFEAVEDVKIIEISYEFWGSSVSKNENFKNIARVIVENAYNAAHVRAFSMLTKTAKERYLELLKDQPYLINKFHHYDIAAYLGVAPQSLSRLKNEIFLQKNKTYHSS</sequence>
<dbReference type="Gene3D" id="2.60.120.10">
    <property type="entry name" value="Jelly Rolls"/>
    <property type="match status" value="1"/>
</dbReference>
<keyword evidence="2" id="KW-1185">Reference proteome</keyword>
<dbReference type="EMBL" id="JAEAOA010000085">
    <property type="protein sequence ID" value="KAK3604981.1"/>
    <property type="molecule type" value="Genomic_DNA"/>
</dbReference>
<protein>
    <submittedName>
        <fullName evidence="1">Uncharacterized protein</fullName>
    </submittedName>
</protein>
<evidence type="ECO:0000313" key="2">
    <source>
        <dbReference type="Proteomes" id="UP001195483"/>
    </source>
</evidence>
<evidence type="ECO:0000313" key="1">
    <source>
        <dbReference type="EMBL" id="KAK3604981.1"/>
    </source>
</evidence>